<dbReference type="AlphaFoldDB" id="A0A5B8MYH3"/>
<accession>A0A5B8MYH3</accession>
<keyword evidence="2" id="KW-1185">Reference proteome</keyword>
<sequence>MVGALGVRVCSVPTCWARRESVLLRRKGQGWFGQGLGCGTFREHLTSFLCKAKEDERNEREGGDPSTNYDEYGFDVDEERALEELRTEFEQVVKQNWDGLELQGKEKLTEKYQDEYGVEIWLEKDTPEKPTEEAQELFDWWNELDDVYVLIFQLQSEEDGIFTLKDSSTGEGEEGEGGGNFILSFEDAGEASRYAKRLSDSLHGLKAETERMARDEILQLCKELDVGIRIVQQGGEEPNIPSYVHVDELEDIRHSLEQLLPPDEES</sequence>
<dbReference type="EMBL" id="CP031051">
    <property type="protein sequence ID" value="QDZ25607.1"/>
    <property type="molecule type" value="Genomic_DNA"/>
</dbReference>
<proteinExistence type="predicted"/>
<evidence type="ECO:0000313" key="2">
    <source>
        <dbReference type="Proteomes" id="UP000316726"/>
    </source>
</evidence>
<reference evidence="1 2" key="1">
    <citation type="submission" date="2018-07" db="EMBL/GenBank/DDBJ databases">
        <title>The complete nuclear genome of the prasinophyte Chloropicon primus (CCMP1205).</title>
        <authorList>
            <person name="Pombert J.-F."/>
            <person name="Otis C."/>
            <person name="Turmel M."/>
            <person name="Lemieux C."/>
        </authorList>
    </citation>
    <scope>NUCLEOTIDE SEQUENCE [LARGE SCALE GENOMIC DNA]</scope>
    <source>
        <strain evidence="1 2">CCMP1205</strain>
    </source>
</reference>
<organism evidence="1 2">
    <name type="scientific">Chloropicon primus</name>
    <dbReference type="NCBI Taxonomy" id="1764295"/>
    <lineage>
        <taxon>Eukaryota</taxon>
        <taxon>Viridiplantae</taxon>
        <taxon>Chlorophyta</taxon>
        <taxon>Chloropicophyceae</taxon>
        <taxon>Chloropicales</taxon>
        <taxon>Chloropicaceae</taxon>
        <taxon>Chloropicon</taxon>
    </lineage>
</organism>
<dbReference type="InterPro" id="IPR021503">
    <property type="entry name" value="DUF3110"/>
</dbReference>
<dbReference type="Pfam" id="PF11360">
    <property type="entry name" value="DUF3110"/>
    <property type="match status" value="1"/>
</dbReference>
<dbReference type="Proteomes" id="UP000316726">
    <property type="component" value="Chromosome 18"/>
</dbReference>
<gene>
    <name evidence="1" type="ORF">A3770_18p81250</name>
</gene>
<protein>
    <submittedName>
        <fullName evidence="1">Uncharacterized protein</fullName>
    </submittedName>
</protein>
<name>A0A5B8MYH3_9CHLO</name>
<evidence type="ECO:0000313" key="1">
    <source>
        <dbReference type="EMBL" id="QDZ25607.1"/>
    </source>
</evidence>